<dbReference type="InterPro" id="IPR008915">
    <property type="entry name" value="Peptidase_M50"/>
</dbReference>
<dbReference type="PANTHER" id="PTHR39188:SF3">
    <property type="entry name" value="STAGE IV SPORULATION PROTEIN FB"/>
    <property type="match status" value="1"/>
</dbReference>
<dbReference type="OrthoDB" id="166377at2"/>
<dbReference type="GO" id="GO:0008237">
    <property type="term" value="F:metallopeptidase activity"/>
    <property type="evidence" value="ECO:0007669"/>
    <property type="project" value="UniProtKB-KW"/>
</dbReference>
<evidence type="ECO:0000256" key="7">
    <source>
        <dbReference type="ARBA" id="ARBA00022801"/>
    </source>
</evidence>
<proteinExistence type="inferred from homology"/>
<feature type="transmembrane region" description="Helical" evidence="12">
    <location>
        <begin position="12"/>
        <end position="34"/>
    </location>
</feature>
<keyword evidence="7" id="KW-0378">Hydrolase</keyword>
<dbReference type="KEGG" id="amuc:Pan181_08820"/>
<protein>
    <submittedName>
        <fullName evidence="14">Peptidase family M50</fullName>
    </submittedName>
</protein>
<evidence type="ECO:0000256" key="10">
    <source>
        <dbReference type="ARBA" id="ARBA00023049"/>
    </source>
</evidence>
<organism evidence="14 15">
    <name type="scientific">Aeoliella mucimassa</name>
    <dbReference type="NCBI Taxonomy" id="2527972"/>
    <lineage>
        <taxon>Bacteria</taxon>
        <taxon>Pseudomonadati</taxon>
        <taxon>Planctomycetota</taxon>
        <taxon>Planctomycetia</taxon>
        <taxon>Pirellulales</taxon>
        <taxon>Lacipirellulaceae</taxon>
        <taxon>Aeoliella</taxon>
    </lineage>
</organism>
<evidence type="ECO:0000256" key="9">
    <source>
        <dbReference type="ARBA" id="ARBA00022989"/>
    </source>
</evidence>
<evidence type="ECO:0000256" key="1">
    <source>
        <dbReference type="ARBA" id="ARBA00001947"/>
    </source>
</evidence>
<feature type="domain" description="Peptidase M50" evidence="13">
    <location>
        <begin position="50"/>
        <end position="221"/>
    </location>
</feature>
<gene>
    <name evidence="14" type="ORF">Pan181_08820</name>
</gene>
<accession>A0A518AIY5</accession>
<evidence type="ECO:0000256" key="12">
    <source>
        <dbReference type="SAM" id="Phobius"/>
    </source>
</evidence>
<dbReference type="RefSeq" id="WP_145245640.1">
    <property type="nucleotide sequence ID" value="NZ_CP036278.1"/>
</dbReference>
<feature type="transmembrane region" description="Helical" evidence="12">
    <location>
        <begin position="217"/>
        <end position="245"/>
    </location>
</feature>
<dbReference type="Pfam" id="PF02163">
    <property type="entry name" value="Peptidase_M50"/>
    <property type="match status" value="1"/>
</dbReference>
<comment type="cofactor">
    <cofactor evidence="1">
        <name>Zn(2+)</name>
        <dbReference type="ChEBI" id="CHEBI:29105"/>
    </cofactor>
</comment>
<keyword evidence="6" id="KW-0479">Metal-binding</keyword>
<evidence type="ECO:0000256" key="8">
    <source>
        <dbReference type="ARBA" id="ARBA00022833"/>
    </source>
</evidence>
<dbReference type="GO" id="GO:0016020">
    <property type="term" value="C:membrane"/>
    <property type="evidence" value="ECO:0007669"/>
    <property type="project" value="UniProtKB-SubCell"/>
</dbReference>
<dbReference type="PANTHER" id="PTHR39188">
    <property type="entry name" value="MEMBRANE-ASSOCIATED ZINC METALLOPROTEASE M50B"/>
    <property type="match status" value="1"/>
</dbReference>
<evidence type="ECO:0000256" key="4">
    <source>
        <dbReference type="ARBA" id="ARBA00022670"/>
    </source>
</evidence>
<dbReference type="GO" id="GO:0046872">
    <property type="term" value="F:metal ion binding"/>
    <property type="evidence" value="ECO:0007669"/>
    <property type="project" value="UniProtKB-KW"/>
</dbReference>
<evidence type="ECO:0000259" key="13">
    <source>
        <dbReference type="Pfam" id="PF02163"/>
    </source>
</evidence>
<evidence type="ECO:0000256" key="2">
    <source>
        <dbReference type="ARBA" id="ARBA00004141"/>
    </source>
</evidence>
<name>A0A518AIY5_9BACT</name>
<dbReference type="AlphaFoldDB" id="A0A518AIY5"/>
<feature type="transmembrane region" description="Helical" evidence="12">
    <location>
        <begin position="135"/>
        <end position="156"/>
    </location>
</feature>
<evidence type="ECO:0000313" key="15">
    <source>
        <dbReference type="Proteomes" id="UP000315750"/>
    </source>
</evidence>
<keyword evidence="5 12" id="KW-0812">Transmembrane</keyword>
<feature type="transmembrane region" description="Helical" evidence="12">
    <location>
        <begin position="99"/>
        <end position="123"/>
    </location>
</feature>
<evidence type="ECO:0000313" key="14">
    <source>
        <dbReference type="EMBL" id="QDU54699.1"/>
    </source>
</evidence>
<keyword evidence="15" id="KW-1185">Reference proteome</keyword>
<keyword evidence="8" id="KW-0862">Zinc</keyword>
<evidence type="ECO:0000256" key="5">
    <source>
        <dbReference type="ARBA" id="ARBA00022692"/>
    </source>
</evidence>
<comment type="subcellular location">
    <subcellularLocation>
        <location evidence="2">Membrane</location>
        <topology evidence="2">Multi-pass membrane protein</topology>
    </subcellularLocation>
</comment>
<feature type="transmembrane region" description="Helical" evidence="12">
    <location>
        <begin position="163"/>
        <end position="181"/>
    </location>
</feature>
<feature type="transmembrane region" description="Helical" evidence="12">
    <location>
        <begin position="46"/>
        <end position="67"/>
    </location>
</feature>
<evidence type="ECO:0000256" key="3">
    <source>
        <dbReference type="ARBA" id="ARBA00007931"/>
    </source>
</evidence>
<keyword evidence="4" id="KW-0645">Protease</keyword>
<dbReference type="EMBL" id="CP036278">
    <property type="protein sequence ID" value="QDU54699.1"/>
    <property type="molecule type" value="Genomic_DNA"/>
</dbReference>
<evidence type="ECO:0000256" key="6">
    <source>
        <dbReference type="ARBA" id="ARBA00022723"/>
    </source>
</evidence>
<dbReference type="GO" id="GO:0006508">
    <property type="term" value="P:proteolysis"/>
    <property type="evidence" value="ECO:0007669"/>
    <property type="project" value="UniProtKB-KW"/>
</dbReference>
<sequence length="263" mass="28899">MLNEPPPSPADLHFRIAGIPVRIHPFFWLVGLFLGLGGNNRDPLFAVSWIVVLFVSILIHELGHAFMQRRFGGWPRIVLHGFGGLAICGDCDRSPRSQILISFAGPVAGFLFAAVVIGFVLLMSPAVAFVPLWQATPAGFGETMYPSWLVVGYFWFRPFGSSGVMVAVFQLLQINIVWGLVNLLPIYPLDGGQIAREVLTLGRNTQYGLELSMKISIGAAIAMAVVGLAFFHSFFIAVMFGFLAYNNFQLWQAYTGRGNGMGW</sequence>
<dbReference type="Proteomes" id="UP000315750">
    <property type="component" value="Chromosome"/>
</dbReference>
<evidence type="ECO:0000256" key="11">
    <source>
        <dbReference type="ARBA" id="ARBA00023136"/>
    </source>
</evidence>
<keyword evidence="9 12" id="KW-1133">Transmembrane helix</keyword>
<keyword evidence="10" id="KW-0482">Metalloprotease</keyword>
<reference evidence="14 15" key="1">
    <citation type="submission" date="2019-02" db="EMBL/GenBank/DDBJ databases">
        <title>Deep-cultivation of Planctomycetes and their phenomic and genomic characterization uncovers novel biology.</title>
        <authorList>
            <person name="Wiegand S."/>
            <person name="Jogler M."/>
            <person name="Boedeker C."/>
            <person name="Pinto D."/>
            <person name="Vollmers J."/>
            <person name="Rivas-Marin E."/>
            <person name="Kohn T."/>
            <person name="Peeters S.H."/>
            <person name="Heuer A."/>
            <person name="Rast P."/>
            <person name="Oberbeckmann S."/>
            <person name="Bunk B."/>
            <person name="Jeske O."/>
            <person name="Meyerdierks A."/>
            <person name="Storesund J.E."/>
            <person name="Kallscheuer N."/>
            <person name="Luecker S."/>
            <person name="Lage O.M."/>
            <person name="Pohl T."/>
            <person name="Merkel B.J."/>
            <person name="Hornburger P."/>
            <person name="Mueller R.-W."/>
            <person name="Bruemmer F."/>
            <person name="Labrenz M."/>
            <person name="Spormann A.M."/>
            <person name="Op den Camp H."/>
            <person name="Overmann J."/>
            <person name="Amann R."/>
            <person name="Jetten M.S.M."/>
            <person name="Mascher T."/>
            <person name="Medema M.H."/>
            <person name="Devos D.P."/>
            <person name="Kaster A.-K."/>
            <person name="Ovreas L."/>
            <person name="Rohde M."/>
            <person name="Galperin M.Y."/>
            <person name="Jogler C."/>
        </authorList>
    </citation>
    <scope>NUCLEOTIDE SEQUENCE [LARGE SCALE GENOMIC DNA]</scope>
    <source>
        <strain evidence="14 15">Pan181</strain>
    </source>
</reference>
<comment type="similarity">
    <text evidence="3">Belongs to the peptidase M50B family.</text>
</comment>
<keyword evidence="11 12" id="KW-0472">Membrane</keyword>